<dbReference type="AlphaFoldDB" id="A0AAD6FJ69"/>
<dbReference type="InterPro" id="IPR036397">
    <property type="entry name" value="RNaseH_sf"/>
</dbReference>
<protein>
    <submittedName>
        <fullName evidence="1">Uncharacterized protein</fullName>
    </submittedName>
</protein>
<sequence>MRSSGLFVNFEPQHQWMWEERVWSDETNIEIFGISLTRCVWRKRDADYNPRTPSPRQHGGGNILLWGVSLLRGQEDFPAQRRGWTGPCTLTSWPIASFPQPGH</sequence>
<evidence type="ECO:0000313" key="2">
    <source>
        <dbReference type="Proteomes" id="UP001219934"/>
    </source>
</evidence>
<reference evidence="1" key="1">
    <citation type="submission" date="2022-11" db="EMBL/GenBank/DDBJ databases">
        <title>Chromosome-level genome of Pogonophryne albipinna.</title>
        <authorList>
            <person name="Jo E."/>
        </authorList>
    </citation>
    <scope>NUCLEOTIDE SEQUENCE</scope>
    <source>
        <strain evidence="1">SGF0006</strain>
        <tissue evidence="1">Muscle</tissue>
    </source>
</reference>
<gene>
    <name evidence="1" type="ORF">JOQ06_001880</name>
</gene>
<name>A0AAD6FJ69_9TELE</name>
<dbReference type="Gene3D" id="3.30.420.10">
    <property type="entry name" value="Ribonuclease H-like superfamily/Ribonuclease H"/>
    <property type="match status" value="1"/>
</dbReference>
<accession>A0AAD6FJ69</accession>
<proteinExistence type="predicted"/>
<dbReference type="GO" id="GO:0003676">
    <property type="term" value="F:nucleic acid binding"/>
    <property type="evidence" value="ECO:0007669"/>
    <property type="project" value="InterPro"/>
</dbReference>
<organism evidence="1 2">
    <name type="scientific">Pogonophryne albipinna</name>
    <dbReference type="NCBI Taxonomy" id="1090488"/>
    <lineage>
        <taxon>Eukaryota</taxon>
        <taxon>Metazoa</taxon>
        <taxon>Chordata</taxon>
        <taxon>Craniata</taxon>
        <taxon>Vertebrata</taxon>
        <taxon>Euteleostomi</taxon>
        <taxon>Actinopterygii</taxon>
        <taxon>Neopterygii</taxon>
        <taxon>Teleostei</taxon>
        <taxon>Neoteleostei</taxon>
        <taxon>Acanthomorphata</taxon>
        <taxon>Eupercaria</taxon>
        <taxon>Perciformes</taxon>
        <taxon>Notothenioidei</taxon>
        <taxon>Pogonophryne</taxon>
    </lineage>
</organism>
<evidence type="ECO:0000313" key="1">
    <source>
        <dbReference type="EMBL" id="KAJ4937301.1"/>
    </source>
</evidence>
<dbReference type="Proteomes" id="UP001219934">
    <property type="component" value="Unassembled WGS sequence"/>
</dbReference>
<keyword evidence="2" id="KW-1185">Reference proteome</keyword>
<dbReference type="EMBL" id="JAPTMU010000010">
    <property type="protein sequence ID" value="KAJ4937301.1"/>
    <property type="molecule type" value="Genomic_DNA"/>
</dbReference>
<comment type="caution">
    <text evidence="1">The sequence shown here is derived from an EMBL/GenBank/DDBJ whole genome shotgun (WGS) entry which is preliminary data.</text>
</comment>